<dbReference type="Pfam" id="PF14198">
    <property type="entry name" value="TnpV"/>
    <property type="match status" value="1"/>
</dbReference>
<dbReference type="InterPro" id="IPR026989">
    <property type="entry name" value="TnpV"/>
</dbReference>
<accession>D1PSM8</accession>
<dbReference type="EMBL" id="ACBY02000078">
    <property type="protein sequence ID" value="EFB74314.1"/>
    <property type="molecule type" value="Genomic_DNA"/>
</dbReference>
<proteinExistence type="predicted"/>
<comment type="caution">
    <text evidence="1">The sequence shown here is derived from an EMBL/GenBank/DDBJ whole genome shotgun (WGS) entry which is preliminary data.</text>
</comment>
<dbReference type="STRING" id="411471.SUBVAR_07411"/>
<evidence type="ECO:0000313" key="1">
    <source>
        <dbReference type="EMBL" id="EFB74314.1"/>
    </source>
</evidence>
<keyword evidence="2" id="KW-1185">Reference proteome</keyword>
<dbReference type="AlphaFoldDB" id="D1PSM8"/>
<dbReference type="HOGENOM" id="CLU_1189409_0_0_9"/>
<dbReference type="Proteomes" id="UP000003438">
    <property type="component" value="Unassembled WGS sequence"/>
</dbReference>
<name>D1PSM8_9FIRM</name>
<dbReference type="RefSeq" id="WP_007048756.1">
    <property type="nucleotide sequence ID" value="NZ_GG704773.1"/>
</dbReference>
<gene>
    <name evidence="1" type="ORF">SUBVAR_07411</name>
</gene>
<sequence>MNINMQLLENMTEQERFDWFEDIPEEELLAQLDAMAEPERLALLEKIPEEIRCNMGFLSDQEIAFQEARTRYNTSWPAAADFGGFSGKYGQQYKDWLEAYCPEEFWELVCKGELAALCQEKNVEVGDFVEDTVKALLANNPAPDQNTQPLEHVGHMNALKAQAEELAEPLMFGGHQKGELGVPRMARPVATRGRAKNRFFDGTQEDWEALDRDADSASDHEFALIEDGEASPF</sequence>
<organism evidence="1 2">
    <name type="scientific">Subdoligranulum variabile DSM 15176</name>
    <dbReference type="NCBI Taxonomy" id="411471"/>
    <lineage>
        <taxon>Bacteria</taxon>
        <taxon>Bacillati</taxon>
        <taxon>Bacillota</taxon>
        <taxon>Clostridia</taxon>
        <taxon>Eubacteriales</taxon>
        <taxon>Oscillospiraceae</taxon>
        <taxon>Subdoligranulum</taxon>
    </lineage>
</organism>
<evidence type="ECO:0000313" key="2">
    <source>
        <dbReference type="Proteomes" id="UP000003438"/>
    </source>
</evidence>
<protein>
    <submittedName>
        <fullName evidence="1">Uncharacterized protein</fullName>
    </submittedName>
</protein>
<reference evidence="1" key="1">
    <citation type="submission" date="2009-12" db="EMBL/GenBank/DDBJ databases">
        <authorList>
            <person name="Weinstock G."/>
            <person name="Sodergren E."/>
            <person name="Clifton S."/>
            <person name="Fulton L."/>
            <person name="Fulton B."/>
            <person name="Courtney L."/>
            <person name="Fronick C."/>
            <person name="Harrison M."/>
            <person name="Strong C."/>
            <person name="Farmer C."/>
            <person name="Delahaunty K."/>
            <person name="Markovic C."/>
            <person name="Hall O."/>
            <person name="Minx P."/>
            <person name="Tomlinson C."/>
            <person name="Mitreva M."/>
            <person name="Nelson J."/>
            <person name="Hou S."/>
            <person name="Wollam A."/>
            <person name="Pepin K.H."/>
            <person name="Johnson M."/>
            <person name="Bhonagiri V."/>
            <person name="Nash W.E."/>
            <person name="Warren W."/>
            <person name="Chinwalla A."/>
            <person name="Mardis E.R."/>
            <person name="Wilson R.K."/>
        </authorList>
    </citation>
    <scope>NUCLEOTIDE SEQUENCE [LARGE SCALE GENOMIC DNA]</scope>
    <source>
        <strain evidence="1">DSM 15176</strain>
    </source>
</reference>